<protein>
    <submittedName>
        <fullName evidence="1">Uncharacterized protein</fullName>
    </submittedName>
</protein>
<evidence type="ECO:0000313" key="1">
    <source>
        <dbReference type="EMBL" id="KAA6393936.1"/>
    </source>
</evidence>
<reference evidence="1 2" key="1">
    <citation type="submission" date="2019-03" db="EMBL/GenBank/DDBJ databases">
        <title>Single cell metagenomics reveals metabolic interactions within the superorganism composed of flagellate Streblomastix strix and complex community of Bacteroidetes bacteria on its surface.</title>
        <authorList>
            <person name="Treitli S.C."/>
            <person name="Kolisko M."/>
            <person name="Husnik F."/>
            <person name="Keeling P."/>
            <person name="Hampl V."/>
        </authorList>
    </citation>
    <scope>NUCLEOTIDE SEQUENCE [LARGE SCALE GENOMIC DNA]</scope>
    <source>
        <strain evidence="1">ST1C</strain>
    </source>
</reference>
<evidence type="ECO:0000313" key="2">
    <source>
        <dbReference type="Proteomes" id="UP000324800"/>
    </source>
</evidence>
<organism evidence="1 2">
    <name type="scientific">Streblomastix strix</name>
    <dbReference type="NCBI Taxonomy" id="222440"/>
    <lineage>
        <taxon>Eukaryota</taxon>
        <taxon>Metamonada</taxon>
        <taxon>Preaxostyla</taxon>
        <taxon>Oxymonadida</taxon>
        <taxon>Streblomastigidae</taxon>
        <taxon>Streblomastix</taxon>
    </lineage>
</organism>
<name>A0A5J4WGZ2_9EUKA</name>
<accession>A0A5J4WGZ2</accession>
<dbReference type="Proteomes" id="UP000324800">
    <property type="component" value="Unassembled WGS sequence"/>
</dbReference>
<proteinExistence type="predicted"/>
<sequence>MVKVDYDSVYNALNLEDTNEVVHVEANQGASFNSHFSELRFNSLRCKYKLPDECSKFIAEVTAGSINGIFQSIIQNDHRHYFSETFSL</sequence>
<dbReference type="AlphaFoldDB" id="A0A5J4WGZ2"/>
<gene>
    <name evidence="1" type="ORF">EZS28_010542</name>
</gene>
<dbReference type="EMBL" id="SNRW01002092">
    <property type="protein sequence ID" value="KAA6393936.1"/>
    <property type="molecule type" value="Genomic_DNA"/>
</dbReference>
<comment type="caution">
    <text evidence="1">The sequence shown here is derived from an EMBL/GenBank/DDBJ whole genome shotgun (WGS) entry which is preliminary data.</text>
</comment>